<name>A0ABP0G0P8_CLALP</name>
<comment type="caution">
    <text evidence="2">The sequence shown here is derived from an EMBL/GenBank/DDBJ whole genome shotgun (WGS) entry which is preliminary data.</text>
</comment>
<gene>
    <name evidence="2" type="ORF">CVLEPA_LOCUS15611</name>
</gene>
<evidence type="ECO:0000313" key="2">
    <source>
        <dbReference type="EMBL" id="CAK8684627.1"/>
    </source>
</evidence>
<proteinExistence type="predicted"/>
<evidence type="ECO:0000313" key="3">
    <source>
        <dbReference type="Proteomes" id="UP001642483"/>
    </source>
</evidence>
<dbReference type="Proteomes" id="UP001642483">
    <property type="component" value="Unassembled WGS sequence"/>
</dbReference>
<organism evidence="2 3">
    <name type="scientific">Clavelina lepadiformis</name>
    <name type="common">Light-bulb sea squirt</name>
    <name type="synonym">Ascidia lepadiformis</name>
    <dbReference type="NCBI Taxonomy" id="159417"/>
    <lineage>
        <taxon>Eukaryota</taxon>
        <taxon>Metazoa</taxon>
        <taxon>Chordata</taxon>
        <taxon>Tunicata</taxon>
        <taxon>Ascidiacea</taxon>
        <taxon>Aplousobranchia</taxon>
        <taxon>Clavelinidae</taxon>
        <taxon>Clavelina</taxon>
    </lineage>
</organism>
<protein>
    <submittedName>
        <fullName evidence="2">Uncharacterized protein</fullName>
    </submittedName>
</protein>
<reference evidence="2 3" key="1">
    <citation type="submission" date="2024-02" db="EMBL/GenBank/DDBJ databases">
        <authorList>
            <person name="Daric V."/>
            <person name="Darras S."/>
        </authorList>
    </citation>
    <scope>NUCLEOTIDE SEQUENCE [LARGE SCALE GENOMIC DNA]</scope>
</reference>
<sequence>MLVTPSTSARELVVAPSASNSGESTAWISVTIDGAKSVSSKMSRLKGIIPADLNHSFLNCSRFGICSAKKSTDLRILNTFTIIGYHPVVDSLIVKSLQRPKECPIQGLQATGSNGSHDCPGLKELFINRGICIFFNHSKNMSESIQPDGEANPREPSGASVFEEK</sequence>
<evidence type="ECO:0000256" key="1">
    <source>
        <dbReference type="SAM" id="MobiDB-lite"/>
    </source>
</evidence>
<keyword evidence="3" id="KW-1185">Reference proteome</keyword>
<accession>A0ABP0G0P8</accession>
<dbReference type="EMBL" id="CAWYQH010000098">
    <property type="protein sequence ID" value="CAK8684627.1"/>
    <property type="molecule type" value="Genomic_DNA"/>
</dbReference>
<feature type="region of interest" description="Disordered" evidence="1">
    <location>
        <begin position="144"/>
        <end position="165"/>
    </location>
</feature>